<dbReference type="Proteomes" id="UP000008064">
    <property type="component" value="Unassembled WGS sequence"/>
</dbReference>
<name>F8P7C0_SERL9</name>
<accession>F8P7C0</accession>
<dbReference type="RefSeq" id="XP_007322293.1">
    <property type="nucleotide sequence ID" value="XM_007322231.1"/>
</dbReference>
<evidence type="ECO:0000256" key="1">
    <source>
        <dbReference type="SAM" id="MobiDB-lite"/>
    </source>
</evidence>
<feature type="region of interest" description="Disordered" evidence="1">
    <location>
        <begin position="19"/>
        <end position="38"/>
    </location>
</feature>
<dbReference type="KEGG" id="sla:SERLADRAFT_476374"/>
<gene>
    <name evidence="2" type="ORF">SERLADRAFT_476374</name>
</gene>
<feature type="region of interest" description="Disordered" evidence="1">
    <location>
        <begin position="69"/>
        <end position="95"/>
    </location>
</feature>
<dbReference type="GeneID" id="18820798"/>
<protein>
    <submittedName>
        <fullName evidence="2">Uncharacterized protein</fullName>
    </submittedName>
</protein>
<organism>
    <name type="scientific">Serpula lacrymans var. lacrymans (strain S7.9)</name>
    <name type="common">Dry rot fungus</name>
    <dbReference type="NCBI Taxonomy" id="578457"/>
    <lineage>
        <taxon>Eukaryota</taxon>
        <taxon>Fungi</taxon>
        <taxon>Dikarya</taxon>
        <taxon>Basidiomycota</taxon>
        <taxon>Agaricomycotina</taxon>
        <taxon>Agaricomycetes</taxon>
        <taxon>Agaricomycetidae</taxon>
        <taxon>Boletales</taxon>
        <taxon>Coniophorineae</taxon>
        <taxon>Serpulaceae</taxon>
        <taxon>Serpula</taxon>
    </lineage>
</organism>
<reference evidence="2" key="1">
    <citation type="submission" date="2011-04" db="EMBL/GenBank/DDBJ databases">
        <title>Evolution of plant cell wall degrading machinery underlies the functional diversity of forest fungi.</title>
        <authorList>
            <consortium name="US DOE Joint Genome Institute (JGI-PGF)"/>
            <person name="Eastwood D.C."/>
            <person name="Floudas D."/>
            <person name="Binder M."/>
            <person name="Majcherczyk A."/>
            <person name="Schneider P."/>
            <person name="Aerts A."/>
            <person name="Asiegbu F.O."/>
            <person name="Baker S.E."/>
            <person name="Barry K."/>
            <person name="Bendiksby M."/>
            <person name="Blumentritt M."/>
            <person name="Coutinho P.M."/>
            <person name="Cullen D."/>
            <person name="Cullen D."/>
            <person name="Gathman A."/>
            <person name="Goodell B."/>
            <person name="Henrissat B."/>
            <person name="Ihrmark K."/>
            <person name="Kauserud H."/>
            <person name="Kohler A."/>
            <person name="LaButti K."/>
            <person name="Lapidus A."/>
            <person name="Lavin J.L."/>
            <person name="Lee Y.-H."/>
            <person name="Lindquist E."/>
            <person name="Lilly W."/>
            <person name="Lucas S."/>
            <person name="Morin E."/>
            <person name="Murat C."/>
            <person name="Oguiza J.A."/>
            <person name="Park J."/>
            <person name="Pisabarro A.G."/>
            <person name="Riley R."/>
            <person name="Rosling A."/>
            <person name="Salamov A."/>
            <person name="Schmidt O."/>
            <person name="Schmutz J."/>
            <person name="Skrede I."/>
            <person name="Stenlid J."/>
            <person name="Wiebenga A."/>
            <person name="Xie X."/>
            <person name="Kues U."/>
            <person name="Hibbett D.S."/>
            <person name="Hoffmeister D."/>
            <person name="Hogberg N."/>
            <person name="Martin F."/>
            <person name="Grigoriev I.V."/>
            <person name="Watkinson S.C."/>
        </authorList>
    </citation>
    <scope>NUCLEOTIDE SEQUENCE</scope>
    <source>
        <strain evidence="2">S7.9</strain>
    </source>
</reference>
<dbReference type="HOGENOM" id="CLU_2374085_0_0_1"/>
<sequence>MLNSLVFRVGESVKMINGDRRPPLVSKQTYRPPRCSASSDIYPKKLELRASTNSNAQASCTLSPTVVTKHPHNIIQKSRDTSGLNSFPRSQTESD</sequence>
<proteinExistence type="predicted"/>
<dbReference type="AlphaFoldDB" id="F8P7C0"/>
<dbReference type="EMBL" id="GL945439">
    <property type="protein sequence ID" value="EGO21336.1"/>
    <property type="molecule type" value="Genomic_DNA"/>
</dbReference>
<evidence type="ECO:0000313" key="2">
    <source>
        <dbReference type="EMBL" id="EGO21336.1"/>
    </source>
</evidence>
<feature type="compositionally biased region" description="Polar residues" evidence="1">
    <location>
        <begin position="81"/>
        <end position="95"/>
    </location>
</feature>